<dbReference type="eggNOG" id="COG1877">
    <property type="taxonomic scope" value="Bacteria"/>
</dbReference>
<dbReference type="Proteomes" id="UP000030002">
    <property type="component" value="Unassembled WGS sequence"/>
</dbReference>
<name>A0A0A0J494_9MICO</name>
<reference evidence="1 2" key="1">
    <citation type="submission" date="2013-08" db="EMBL/GenBank/DDBJ databases">
        <title>The genome sequence of Knoellia sinensis.</title>
        <authorList>
            <person name="Zhu W."/>
            <person name="Wang G."/>
        </authorList>
    </citation>
    <scope>NUCLEOTIDE SEQUENCE [LARGE SCALE GENOMIC DNA]</scope>
    <source>
        <strain evidence="1 2">KCTC 19936</strain>
    </source>
</reference>
<gene>
    <name evidence="1" type="ORF">N802_03865</name>
</gene>
<evidence type="ECO:0000313" key="2">
    <source>
        <dbReference type="Proteomes" id="UP000030002"/>
    </source>
</evidence>
<accession>A0A0A0J494</accession>
<organism evidence="1 2">
    <name type="scientific">Knoellia sinensis KCTC 19936</name>
    <dbReference type="NCBI Taxonomy" id="1385520"/>
    <lineage>
        <taxon>Bacteria</taxon>
        <taxon>Bacillati</taxon>
        <taxon>Actinomycetota</taxon>
        <taxon>Actinomycetes</taxon>
        <taxon>Micrococcales</taxon>
        <taxon>Intrasporangiaceae</taxon>
        <taxon>Knoellia</taxon>
    </lineage>
</organism>
<dbReference type="STRING" id="1385520.N802_03865"/>
<comment type="caution">
    <text evidence="1">The sequence shown here is derived from an EMBL/GenBank/DDBJ whole genome shotgun (WGS) entry which is preliminary data.</text>
</comment>
<dbReference type="AlphaFoldDB" id="A0A0A0J494"/>
<protein>
    <recommendedName>
        <fullName evidence="3">Secreted protein</fullName>
    </recommendedName>
</protein>
<dbReference type="Pfam" id="PF18143">
    <property type="entry name" value="HAD_SAK_2"/>
    <property type="match status" value="1"/>
</dbReference>
<dbReference type="RefSeq" id="WP_035917417.1">
    <property type="nucleotide sequence ID" value="NZ_AVPJ01000011.1"/>
</dbReference>
<proteinExistence type="predicted"/>
<evidence type="ECO:0000313" key="1">
    <source>
        <dbReference type="EMBL" id="KGN31514.1"/>
    </source>
</evidence>
<evidence type="ECO:0008006" key="3">
    <source>
        <dbReference type="Google" id="ProtNLM"/>
    </source>
</evidence>
<dbReference type="OrthoDB" id="5124141at2"/>
<dbReference type="EMBL" id="AVPJ01000011">
    <property type="protein sequence ID" value="KGN31514.1"/>
    <property type="molecule type" value="Genomic_DNA"/>
</dbReference>
<sequence length="182" mass="19848">MTDLAARPVLFLDVDGTVLPTGGVTLPATDEAWEAEWQNASNPHLSAIAPEHGPRLLGMPCDLVWATAWMEDANAVIAPILGLPELPVAQLGDLPGVDDPLHGEHDEAAELNWKTRGLVDLAAGRPFVWLDDELTDVDREWVSTHHTGRALLHRVDSRCGLTADDLSVAEEWLEDSQVSSRR</sequence>
<keyword evidence="2" id="KW-1185">Reference proteome</keyword>